<dbReference type="Gene3D" id="3.40.50.300">
    <property type="entry name" value="P-loop containing nucleotide triphosphate hydrolases"/>
    <property type="match status" value="1"/>
</dbReference>
<evidence type="ECO:0000313" key="6">
    <source>
        <dbReference type="Proteomes" id="UP000035265"/>
    </source>
</evidence>
<dbReference type="InterPro" id="IPR003593">
    <property type="entry name" value="AAA+_ATPase"/>
</dbReference>
<dbReference type="PROSITE" id="PS00211">
    <property type="entry name" value="ABC_TRANSPORTER_1"/>
    <property type="match status" value="1"/>
</dbReference>
<dbReference type="GO" id="GO:0005524">
    <property type="term" value="F:ATP binding"/>
    <property type="evidence" value="ECO:0007669"/>
    <property type="project" value="UniProtKB-KW"/>
</dbReference>
<dbReference type="SMART" id="SM00382">
    <property type="entry name" value="AAA"/>
    <property type="match status" value="1"/>
</dbReference>
<dbReference type="AlphaFoldDB" id="A0A0H2KPC6"/>
<evidence type="ECO:0000256" key="3">
    <source>
        <dbReference type="ARBA" id="ARBA00022840"/>
    </source>
</evidence>
<dbReference type="InterPro" id="IPR027417">
    <property type="entry name" value="P-loop_NTPase"/>
</dbReference>
<keyword evidence="6" id="KW-1185">Reference proteome</keyword>
<dbReference type="PANTHER" id="PTHR42939:SF1">
    <property type="entry name" value="ABC TRANSPORTER ATP-BINDING PROTEIN ALBC-RELATED"/>
    <property type="match status" value="1"/>
</dbReference>
<evidence type="ECO:0000313" key="5">
    <source>
        <dbReference type="EMBL" id="KLN34983.1"/>
    </source>
</evidence>
<evidence type="ECO:0000259" key="4">
    <source>
        <dbReference type="PROSITE" id="PS50893"/>
    </source>
</evidence>
<keyword evidence="2" id="KW-0547">Nucleotide-binding</keyword>
<name>A0A0H2KPC6_9MICO</name>
<feature type="domain" description="ABC transporter" evidence="4">
    <location>
        <begin position="12"/>
        <end position="232"/>
    </location>
</feature>
<dbReference type="Proteomes" id="UP000035265">
    <property type="component" value="Unassembled WGS sequence"/>
</dbReference>
<sequence length="234" mass="24209">MAASTPAPAPVLEARALRVGYADVAVCAPVDLTVQPGELVVVIGANGSGKSTLLRTVLGLQPALGGAVRAFGRAVDERERDFRARVAGVLDDDAFFPALTVREHLVLVARGHGVVGAGAAVDALLDRFGIAEQAAALPSALSSGQRRRFLLASGFVRPRGLLVLDEPEQRLDPGMRERLAGLLVDDARSGVAVVLATHDPDLVARTGARGLLVGDDACVALDPADAHDALLAVR</sequence>
<keyword evidence="1" id="KW-0813">Transport</keyword>
<dbReference type="SUPFAM" id="SSF52540">
    <property type="entry name" value="P-loop containing nucleoside triphosphate hydrolases"/>
    <property type="match status" value="1"/>
</dbReference>
<organism evidence="5 6">
    <name type="scientific">Cellulosimicrobium funkei</name>
    <dbReference type="NCBI Taxonomy" id="264251"/>
    <lineage>
        <taxon>Bacteria</taxon>
        <taxon>Bacillati</taxon>
        <taxon>Actinomycetota</taxon>
        <taxon>Actinomycetes</taxon>
        <taxon>Micrococcales</taxon>
        <taxon>Promicromonosporaceae</taxon>
        <taxon>Cellulosimicrobium</taxon>
    </lineage>
</organism>
<dbReference type="InterPro" id="IPR051782">
    <property type="entry name" value="ABC_Transporter_VariousFunc"/>
</dbReference>
<dbReference type="PANTHER" id="PTHR42939">
    <property type="entry name" value="ABC TRANSPORTER ATP-BINDING PROTEIN ALBC-RELATED"/>
    <property type="match status" value="1"/>
</dbReference>
<protein>
    <submittedName>
        <fullName evidence="5">ABC transporter</fullName>
    </submittedName>
</protein>
<dbReference type="GO" id="GO:0016887">
    <property type="term" value="F:ATP hydrolysis activity"/>
    <property type="evidence" value="ECO:0007669"/>
    <property type="project" value="InterPro"/>
</dbReference>
<dbReference type="InterPro" id="IPR017871">
    <property type="entry name" value="ABC_transporter-like_CS"/>
</dbReference>
<dbReference type="PATRIC" id="fig|264251.5.peg.1989"/>
<proteinExistence type="predicted"/>
<dbReference type="EMBL" id="JNBQ01000008">
    <property type="protein sequence ID" value="KLN34983.1"/>
    <property type="molecule type" value="Genomic_DNA"/>
</dbReference>
<evidence type="ECO:0000256" key="1">
    <source>
        <dbReference type="ARBA" id="ARBA00022448"/>
    </source>
</evidence>
<dbReference type="InterPro" id="IPR003439">
    <property type="entry name" value="ABC_transporter-like_ATP-bd"/>
</dbReference>
<dbReference type="PROSITE" id="PS50893">
    <property type="entry name" value="ABC_TRANSPORTER_2"/>
    <property type="match status" value="1"/>
</dbReference>
<reference evidence="5 6" key="1">
    <citation type="submission" date="2014-05" db="EMBL/GenBank/DDBJ databases">
        <title>Cellulosimicrobium funkei U11 genome.</title>
        <authorList>
            <person name="Hu C."/>
            <person name="Gong Y."/>
            <person name="Wan W."/>
            <person name="Jiang M."/>
        </authorList>
    </citation>
    <scope>NUCLEOTIDE SEQUENCE [LARGE SCALE GENOMIC DNA]</scope>
    <source>
        <strain evidence="5 6">U11</strain>
    </source>
</reference>
<dbReference type="RefSeq" id="WP_082141170.1">
    <property type="nucleotide sequence ID" value="NZ_JNBQ01000008.1"/>
</dbReference>
<comment type="caution">
    <text evidence="5">The sequence shown here is derived from an EMBL/GenBank/DDBJ whole genome shotgun (WGS) entry which is preliminary data.</text>
</comment>
<accession>A0A0H2KPC6</accession>
<gene>
    <name evidence="5" type="ORF">FB00_09775</name>
</gene>
<dbReference type="Pfam" id="PF00005">
    <property type="entry name" value="ABC_tran"/>
    <property type="match status" value="1"/>
</dbReference>
<keyword evidence="3" id="KW-0067">ATP-binding</keyword>
<dbReference type="STRING" id="264251.FB00_09775"/>
<evidence type="ECO:0000256" key="2">
    <source>
        <dbReference type="ARBA" id="ARBA00022741"/>
    </source>
</evidence>